<name>A0A3M7S7P1_BRAPC</name>
<protein>
    <submittedName>
        <fullName evidence="8">Transcription factor 15-like</fullName>
    </submittedName>
</protein>
<keyword evidence="5" id="KW-0539">Nucleus</keyword>
<evidence type="ECO:0000256" key="6">
    <source>
        <dbReference type="SAM" id="MobiDB-lite"/>
    </source>
</evidence>
<evidence type="ECO:0000256" key="4">
    <source>
        <dbReference type="ARBA" id="ARBA00023163"/>
    </source>
</evidence>
<evidence type="ECO:0000313" key="9">
    <source>
        <dbReference type="Proteomes" id="UP000276133"/>
    </source>
</evidence>
<keyword evidence="3" id="KW-0238">DNA-binding</keyword>
<sequence>MFENFQWINPNEYGQVYNQGHYVHQYYPHQYDTSSQSNNFMSNCEPKARTNSKKAKSSFEISPGSNNSFSSNSSNSSSKSKPRKFSPKQRQVANQRERDRTHSVNSAFLQLRGLIPTEPVDRKLSKIEILRLAGSYINHLHSVLVMPDDYAENPCYYKQKLVDKSSNISVCTFCLGDRRTFPNGFEAEPKSENSSLSSSSFVSNSSLSPPNIKQSSKPKQKSNKNSIVSNHPKKKYISESFYNQTHF</sequence>
<comment type="caution">
    <text evidence="8">The sequence shown here is derived from an EMBL/GenBank/DDBJ whole genome shotgun (WGS) entry which is preliminary data.</text>
</comment>
<dbReference type="PANTHER" id="PTHR23349:SF42">
    <property type="entry name" value="BHLH DOMAIN-CONTAINING PROTEIN"/>
    <property type="match status" value="1"/>
</dbReference>
<dbReference type="GO" id="GO:0046983">
    <property type="term" value="F:protein dimerization activity"/>
    <property type="evidence" value="ECO:0007669"/>
    <property type="project" value="InterPro"/>
</dbReference>
<dbReference type="OrthoDB" id="6106870at2759"/>
<dbReference type="SUPFAM" id="SSF47459">
    <property type="entry name" value="HLH, helix-loop-helix DNA-binding domain"/>
    <property type="match status" value="1"/>
</dbReference>
<dbReference type="GO" id="GO:0005634">
    <property type="term" value="C:nucleus"/>
    <property type="evidence" value="ECO:0007669"/>
    <property type="project" value="UniProtKB-SubCell"/>
</dbReference>
<comment type="subcellular location">
    <subcellularLocation>
        <location evidence="1">Nucleus</location>
    </subcellularLocation>
</comment>
<dbReference type="Gene3D" id="4.10.280.10">
    <property type="entry name" value="Helix-loop-helix DNA-binding domain"/>
    <property type="match status" value="1"/>
</dbReference>
<dbReference type="FunFam" id="4.10.280.10:FF:000010">
    <property type="entry name" value="Scleraxis bHLH transcription factor"/>
    <property type="match status" value="1"/>
</dbReference>
<dbReference type="GO" id="GO:0032502">
    <property type="term" value="P:developmental process"/>
    <property type="evidence" value="ECO:0007669"/>
    <property type="project" value="TreeGrafter"/>
</dbReference>
<evidence type="ECO:0000256" key="2">
    <source>
        <dbReference type="ARBA" id="ARBA00023015"/>
    </source>
</evidence>
<proteinExistence type="predicted"/>
<evidence type="ECO:0000313" key="8">
    <source>
        <dbReference type="EMBL" id="RNA31657.1"/>
    </source>
</evidence>
<evidence type="ECO:0000256" key="3">
    <source>
        <dbReference type="ARBA" id="ARBA00023125"/>
    </source>
</evidence>
<dbReference type="InterPro" id="IPR036638">
    <property type="entry name" value="HLH_DNA-bd_sf"/>
</dbReference>
<dbReference type="InterPro" id="IPR011598">
    <property type="entry name" value="bHLH_dom"/>
</dbReference>
<dbReference type="InterPro" id="IPR050283">
    <property type="entry name" value="E-box_TF_Regulators"/>
</dbReference>
<keyword evidence="4" id="KW-0804">Transcription</keyword>
<gene>
    <name evidence="8" type="ORF">BpHYR1_053364</name>
</gene>
<evidence type="ECO:0000256" key="5">
    <source>
        <dbReference type="ARBA" id="ARBA00023242"/>
    </source>
</evidence>
<feature type="compositionally biased region" description="Low complexity" evidence="6">
    <location>
        <begin position="62"/>
        <end position="79"/>
    </location>
</feature>
<dbReference type="SMART" id="SM00353">
    <property type="entry name" value="HLH"/>
    <property type="match status" value="1"/>
</dbReference>
<feature type="region of interest" description="Disordered" evidence="6">
    <location>
        <begin position="185"/>
        <end position="232"/>
    </location>
</feature>
<dbReference type="PROSITE" id="PS50888">
    <property type="entry name" value="BHLH"/>
    <property type="match status" value="1"/>
</dbReference>
<keyword evidence="9" id="KW-1185">Reference proteome</keyword>
<keyword evidence="2" id="KW-0805">Transcription regulation</keyword>
<feature type="compositionally biased region" description="Low complexity" evidence="6">
    <location>
        <begin position="192"/>
        <end position="215"/>
    </location>
</feature>
<reference evidence="8 9" key="1">
    <citation type="journal article" date="2018" name="Sci. Rep.">
        <title>Genomic signatures of local adaptation to the degree of environmental predictability in rotifers.</title>
        <authorList>
            <person name="Franch-Gras L."/>
            <person name="Hahn C."/>
            <person name="Garcia-Roger E.M."/>
            <person name="Carmona M.J."/>
            <person name="Serra M."/>
            <person name="Gomez A."/>
        </authorList>
    </citation>
    <scope>NUCLEOTIDE SEQUENCE [LARGE SCALE GENOMIC DNA]</scope>
    <source>
        <strain evidence="8">HYR1</strain>
    </source>
</reference>
<organism evidence="8 9">
    <name type="scientific">Brachionus plicatilis</name>
    <name type="common">Marine rotifer</name>
    <name type="synonym">Brachionus muelleri</name>
    <dbReference type="NCBI Taxonomy" id="10195"/>
    <lineage>
        <taxon>Eukaryota</taxon>
        <taxon>Metazoa</taxon>
        <taxon>Spiralia</taxon>
        <taxon>Gnathifera</taxon>
        <taxon>Rotifera</taxon>
        <taxon>Eurotatoria</taxon>
        <taxon>Monogononta</taxon>
        <taxon>Pseudotrocha</taxon>
        <taxon>Ploima</taxon>
        <taxon>Brachionidae</taxon>
        <taxon>Brachionus</taxon>
    </lineage>
</organism>
<dbReference type="Pfam" id="PF00010">
    <property type="entry name" value="HLH"/>
    <property type="match status" value="1"/>
</dbReference>
<dbReference type="AlphaFoldDB" id="A0A3M7S7P1"/>
<dbReference type="GO" id="GO:0000977">
    <property type="term" value="F:RNA polymerase II transcription regulatory region sequence-specific DNA binding"/>
    <property type="evidence" value="ECO:0007669"/>
    <property type="project" value="TreeGrafter"/>
</dbReference>
<evidence type="ECO:0000259" key="7">
    <source>
        <dbReference type="PROSITE" id="PS50888"/>
    </source>
</evidence>
<dbReference type="CDD" id="cd11465">
    <property type="entry name" value="bHLH_TS_scleraxis_like"/>
    <property type="match status" value="1"/>
</dbReference>
<dbReference type="EMBL" id="REGN01001912">
    <property type="protein sequence ID" value="RNA31657.1"/>
    <property type="molecule type" value="Genomic_DNA"/>
</dbReference>
<dbReference type="STRING" id="10195.A0A3M7S7P1"/>
<dbReference type="PANTHER" id="PTHR23349">
    <property type="entry name" value="BASIC HELIX-LOOP-HELIX TRANSCRIPTION FACTOR, TWIST"/>
    <property type="match status" value="1"/>
</dbReference>
<feature type="region of interest" description="Disordered" evidence="6">
    <location>
        <begin position="34"/>
        <end position="103"/>
    </location>
</feature>
<dbReference type="GO" id="GO:0000981">
    <property type="term" value="F:DNA-binding transcription factor activity, RNA polymerase II-specific"/>
    <property type="evidence" value="ECO:0007669"/>
    <property type="project" value="TreeGrafter"/>
</dbReference>
<accession>A0A3M7S7P1</accession>
<dbReference type="Proteomes" id="UP000276133">
    <property type="component" value="Unassembled WGS sequence"/>
</dbReference>
<feature type="domain" description="BHLH" evidence="7">
    <location>
        <begin position="88"/>
        <end position="140"/>
    </location>
</feature>
<evidence type="ECO:0000256" key="1">
    <source>
        <dbReference type="ARBA" id="ARBA00004123"/>
    </source>
</evidence>